<dbReference type="AlphaFoldDB" id="A0A5C1APH2"/>
<name>A0A5C1APH2_9BACT</name>
<gene>
    <name evidence="2" type="ORF">PX52LOC_07119</name>
</gene>
<dbReference type="KEGG" id="lrs:PX52LOC_07119"/>
<evidence type="ECO:0000256" key="1">
    <source>
        <dbReference type="SAM" id="MobiDB-lite"/>
    </source>
</evidence>
<accession>A0A5C1APH2</accession>
<organism evidence="2 3">
    <name type="scientific">Limnoglobus roseus</name>
    <dbReference type="NCBI Taxonomy" id="2598579"/>
    <lineage>
        <taxon>Bacteria</taxon>
        <taxon>Pseudomonadati</taxon>
        <taxon>Planctomycetota</taxon>
        <taxon>Planctomycetia</taxon>
        <taxon>Gemmatales</taxon>
        <taxon>Gemmataceae</taxon>
        <taxon>Limnoglobus</taxon>
    </lineage>
</organism>
<dbReference type="Proteomes" id="UP000324974">
    <property type="component" value="Chromosome"/>
</dbReference>
<protein>
    <submittedName>
        <fullName evidence="2">Uncharacterized protein</fullName>
    </submittedName>
</protein>
<feature type="region of interest" description="Disordered" evidence="1">
    <location>
        <begin position="25"/>
        <end position="55"/>
    </location>
</feature>
<evidence type="ECO:0000313" key="3">
    <source>
        <dbReference type="Proteomes" id="UP000324974"/>
    </source>
</evidence>
<reference evidence="3" key="1">
    <citation type="submission" date="2019-08" db="EMBL/GenBank/DDBJ databases">
        <title>Limnoglobus roseus gen. nov., sp. nov., a novel freshwater planctomycete with a giant genome from the family Gemmataceae.</title>
        <authorList>
            <person name="Kulichevskaya I.S."/>
            <person name="Naumoff D.G."/>
            <person name="Miroshnikov K."/>
            <person name="Ivanova A."/>
            <person name="Philippov D.A."/>
            <person name="Hakobyan A."/>
            <person name="Rijpstra I.C."/>
            <person name="Sinninghe Damste J.S."/>
            <person name="Liesack W."/>
            <person name="Dedysh S.N."/>
        </authorList>
    </citation>
    <scope>NUCLEOTIDE SEQUENCE [LARGE SCALE GENOMIC DNA]</scope>
    <source>
        <strain evidence="3">PX52</strain>
    </source>
</reference>
<evidence type="ECO:0000313" key="2">
    <source>
        <dbReference type="EMBL" id="QEL20033.1"/>
    </source>
</evidence>
<sequence>MASLRLKKTSPVARPRQAVESIFRDPFPPVNEETHAVPCMNTTPSGGSVKFTEYG</sequence>
<dbReference type="EMBL" id="CP042425">
    <property type="protein sequence ID" value="QEL20033.1"/>
    <property type="molecule type" value="Genomic_DNA"/>
</dbReference>
<proteinExistence type="predicted"/>
<keyword evidence="3" id="KW-1185">Reference proteome</keyword>